<sequence length="369" mass="42132">MKISAGAAPSWCNDCFIRGHLAPEPKLTCVCLDKQIIDNNMNKRYFYDLKVFLLYTLLLGCFLFLSACDNQPASDEPGQALVRVDGEEITVIQLNDELNRARVQPDQIDQAKQQLLESMIDRQLMVAEAKRNQLDRAPNVMRAIERAKMQIIAQSYMQTTLNQVNEPTDAEISQFHNEHPELFAKRSKYHLTFLRYPVNDLNDELNVAINSAQSISEVTQLLDMHQISYLRDKMTRTTMDMPPQMIARLREAKQGELFLVNENTNNLLIFVDNVENSPVSIDDVRSQIFSHLLNQKRREAARAAITQLRAEAEIDYLHARQDTSTETEAEADMTVQSLSPPLISEKDNHLLEDTLLQNESIERGISGLK</sequence>
<dbReference type="SUPFAM" id="SSF109998">
    <property type="entry name" value="Triger factor/SurA peptide-binding domain-like"/>
    <property type="match status" value="1"/>
</dbReference>
<evidence type="ECO:0000313" key="9">
    <source>
        <dbReference type="EMBL" id="SEN57950.1"/>
    </source>
</evidence>
<dbReference type="Gene3D" id="1.10.8.1040">
    <property type="match status" value="1"/>
</dbReference>
<dbReference type="Gene3D" id="1.10.4030.10">
    <property type="entry name" value="Porin chaperone SurA, peptide-binding domain"/>
    <property type="match status" value="1"/>
</dbReference>
<evidence type="ECO:0000256" key="7">
    <source>
        <dbReference type="SAM" id="Phobius"/>
    </source>
</evidence>
<dbReference type="InterPro" id="IPR050245">
    <property type="entry name" value="PrsA_foldase"/>
</dbReference>
<dbReference type="NCBIfam" id="TIGR02925">
    <property type="entry name" value="cis_trans_EpsD"/>
    <property type="match status" value="1"/>
</dbReference>
<feature type="transmembrane region" description="Helical" evidence="7">
    <location>
        <begin position="45"/>
        <end position="65"/>
    </location>
</feature>
<dbReference type="EC" id="5.2.1.8" evidence="3"/>
<keyword evidence="4" id="KW-0732">Signal</keyword>
<protein>
    <recommendedName>
        <fullName evidence="3">peptidylprolyl isomerase</fullName>
        <ecNumber evidence="3">5.2.1.8</ecNumber>
    </recommendedName>
</protein>
<dbReference type="Proteomes" id="UP000199459">
    <property type="component" value="Unassembled WGS sequence"/>
</dbReference>
<dbReference type="EMBL" id="FOCP01000025">
    <property type="protein sequence ID" value="SEN57950.1"/>
    <property type="molecule type" value="Genomic_DNA"/>
</dbReference>
<dbReference type="AlphaFoldDB" id="A0A1H8HNT9"/>
<feature type="domain" description="PpiC" evidence="8">
    <location>
        <begin position="167"/>
        <end position="285"/>
    </location>
</feature>
<evidence type="ECO:0000259" key="8">
    <source>
        <dbReference type="Pfam" id="PF13145"/>
    </source>
</evidence>
<organism evidence="9 10">
    <name type="scientific">Nitrosomonas marina</name>
    <dbReference type="NCBI Taxonomy" id="917"/>
    <lineage>
        <taxon>Bacteria</taxon>
        <taxon>Pseudomonadati</taxon>
        <taxon>Pseudomonadota</taxon>
        <taxon>Betaproteobacteria</taxon>
        <taxon>Nitrosomonadales</taxon>
        <taxon>Nitrosomonadaceae</taxon>
        <taxon>Nitrosomonas</taxon>
    </lineage>
</organism>
<keyword evidence="6 9" id="KW-0413">Isomerase</keyword>
<keyword evidence="7" id="KW-1133">Transmembrane helix</keyword>
<dbReference type="GO" id="GO:0003755">
    <property type="term" value="F:peptidyl-prolyl cis-trans isomerase activity"/>
    <property type="evidence" value="ECO:0007669"/>
    <property type="project" value="UniProtKB-KW"/>
</dbReference>
<dbReference type="PANTHER" id="PTHR47245">
    <property type="entry name" value="PEPTIDYLPROLYL ISOMERASE"/>
    <property type="match status" value="1"/>
</dbReference>
<dbReference type="InterPro" id="IPR046357">
    <property type="entry name" value="PPIase_dom_sf"/>
</dbReference>
<keyword evidence="7" id="KW-0812">Transmembrane</keyword>
<dbReference type="InterPro" id="IPR014274">
    <property type="entry name" value="PPIase_EpsD"/>
</dbReference>
<gene>
    <name evidence="9" type="ORF">SAMN05216325_12530</name>
</gene>
<dbReference type="InterPro" id="IPR000297">
    <property type="entry name" value="PPIase_PpiC"/>
</dbReference>
<evidence type="ECO:0000256" key="4">
    <source>
        <dbReference type="ARBA" id="ARBA00022729"/>
    </source>
</evidence>
<dbReference type="Pfam" id="PF13145">
    <property type="entry name" value="Rotamase_2"/>
    <property type="match status" value="1"/>
</dbReference>
<evidence type="ECO:0000256" key="6">
    <source>
        <dbReference type="ARBA" id="ARBA00023235"/>
    </source>
</evidence>
<proteinExistence type="inferred from homology"/>
<accession>A0A1H8HNT9</accession>
<evidence type="ECO:0000313" key="10">
    <source>
        <dbReference type="Proteomes" id="UP000199459"/>
    </source>
</evidence>
<dbReference type="PANTHER" id="PTHR47245:SF1">
    <property type="entry name" value="FOLDASE PROTEIN PRSA"/>
    <property type="match status" value="1"/>
</dbReference>
<evidence type="ECO:0000256" key="3">
    <source>
        <dbReference type="ARBA" id="ARBA00013194"/>
    </source>
</evidence>
<dbReference type="STRING" id="917.SAMN05216326_13022"/>
<reference evidence="9 10" key="1">
    <citation type="submission" date="2016-10" db="EMBL/GenBank/DDBJ databases">
        <authorList>
            <person name="de Groot N.N."/>
        </authorList>
    </citation>
    <scope>NUCLEOTIDE SEQUENCE [LARGE SCALE GENOMIC DNA]</scope>
    <source>
        <strain evidence="9 10">Nm22</strain>
    </source>
</reference>
<evidence type="ECO:0000256" key="2">
    <source>
        <dbReference type="ARBA" id="ARBA00007656"/>
    </source>
</evidence>
<evidence type="ECO:0000256" key="5">
    <source>
        <dbReference type="ARBA" id="ARBA00023110"/>
    </source>
</evidence>
<name>A0A1H8HNT9_9PROT</name>
<dbReference type="OrthoDB" id="5564407at2"/>
<dbReference type="Gene3D" id="3.10.50.40">
    <property type="match status" value="1"/>
</dbReference>
<comment type="catalytic activity">
    <reaction evidence="1">
        <text>[protein]-peptidylproline (omega=180) = [protein]-peptidylproline (omega=0)</text>
        <dbReference type="Rhea" id="RHEA:16237"/>
        <dbReference type="Rhea" id="RHEA-COMP:10747"/>
        <dbReference type="Rhea" id="RHEA-COMP:10748"/>
        <dbReference type="ChEBI" id="CHEBI:83833"/>
        <dbReference type="ChEBI" id="CHEBI:83834"/>
        <dbReference type="EC" id="5.2.1.8"/>
    </reaction>
</comment>
<keyword evidence="7" id="KW-0472">Membrane</keyword>
<evidence type="ECO:0000256" key="1">
    <source>
        <dbReference type="ARBA" id="ARBA00000971"/>
    </source>
</evidence>
<keyword evidence="5" id="KW-0697">Rotamase</keyword>
<dbReference type="InterPro" id="IPR027304">
    <property type="entry name" value="Trigger_fact/SurA_dom_sf"/>
</dbReference>
<comment type="similarity">
    <text evidence="2">Belongs to the PpiC/parvulin rotamase family.</text>
</comment>